<evidence type="ECO:0000256" key="1">
    <source>
        <dbReference type="ARBA" id="ARBA00007381"/>
    </source>
</evidence>
<evidence type="ECO:0000313" key="6">
    <source>
        <dbReference type="Proteomes" id="UP000318582"/>
    </source>
</evidence>
<organism evidence="5 6">
    <name type="scientific">Powellomyces hirtus</name>
    <dbReference type="NCBI Taxonomy" id="109895"/>
    <lineage>
        <taxon>Eukaryota</taxon>
        <taxon>Fungi</taxon>
        <taxon>Fungi incertae sedis</taxon>
        <taxon>Chytridiomycota</taxon>
        <taxon>Chytridiomycota incertae sedis</taxon>
        <taxon>Chytridiomycetes</taxon>
        <taxon>Spizellomycetales</taxon>
        <taxon>Powellomycetaceae</taxon>
        <taxon>Powellomyces</taxon>
    </lineage>
</organism>
<feature type="chain" id="PRO_5021247177" evidence="4">
    <location>
        <begin position="23"/>
        <end position="201"/>
    </location>
</feature>
<dbReference type="GO" id="GO:0005524">
    <property type="term" value="F:ATP binding"/>
    <property type="evidence" value="ECO:0007669"/>
    <property type="project" value="UniProtKB-KW"/>
</dbReference>
<evidence type="ECO:0000256" key="2">
    <source>
        <dbReference type="ARBA" id="ARBA00022741"/>
    </source>
</evidence>
<dbReference type="PRINTS" id="PR00301">
    <property type="entry name" value="HEATSHOCK70"/>
</dbReference>
<dbReference type="STRING" id="109895.A0A507E2R8"/>
<dbReference type="InterPro" id="IPR013126">
    <property type="entry name" value="Hsp_70_fam"/>
</dbReference>
<dbReference type="GO" id="GO:0140662">
    <property type="term" value="F:ATP-dependent protein folding chaperone"/>
    <property type="evidence" value="ECO:0007669"/>
    <property type="project" value="InterPro"/>
</dbReference>
<dbReference type="EMBL" id="QEAQ01000041">
    <property type="protein sequence ID" value="TPX58134.1"/>
    <property type="molecule type" value="Genomic_DNA"/>
</dbReference>
<reference evidence="5 6" key="1">
    <citation type="journal article" date="2019" name="Sci. Rep.">
        <title>Comparative genomics of chytrid fungi reveal insights into the obligate biotrophic and pathogenic lifestyle of Synchytrium endobioticum.</title>
        <authorList>
            <person name="van de Vossenberg B.T.L.H."/>
            <person name="Warris S."/>
            <person name="Nguyen H.D.T."/>
            <person name="van Gent-Pelzer M.P.E."/>
            <person name="Joly D.L."/>
            <person name="van de Geest H.C."/>
            <person name="Bonants P.J.M."/>
            <person name="Smith D.S."/>
            <person name="Levesque C.A."/>
            <person name="van der Lee T.A.J."/>
        </authorList>
    </citation>
    <scope>NUCLEOTIDE SEQUENCE [LARGE SCALE GENOMIC DNA]</scope>
    <source>
        <strain evidence="5 6">CBS 809.83</strain>
    </source>
</reference>
<dbReference type="InterPro" id="IPR043129">
    <property type="entry name" value="ATPase_NBD"/>
</dbReference>
<dbReference type="Proteomes" id="UP000318582">
    <property type="component" value="Unassembled WGS sequence"/>
</dbReference>
<gene>
    <name evidence="5" type="ORF">PhCBS80983_g03333</name>
</gene>
<comment type="similarity">
    <text evidence="1">Belongs to the heat shock protein 70 family.</text>
</comment>
<dbReference type="Gene3D" id="3.30.420.40">
    <property type="match status" value="2"/>
</dbReference>
<evidence type="ECO:0000256" key="4">
    <source>
        <dbReference type="SAM" id="SignalP"/>
    </source>
</evidence>
<keyword evidence="3" id="KW-0067">ATP-binding</keyword>
<sequence length="201" mass="22261">MVKSHIFIFAIFAALAVSIANAARIPISVAVVQRGSRVVLADQDGERTSPSYVAITDEKPLVGDHAKKQAHVNPLNTIFDVKRLMGRRYNDKDVQDNIALWPFTLIDQGNNPLFQDYLGNEVKRAVIAVPAYFSEAQRLATKNAATIAGLEIVRMIDEPTAAAIAYGLHEKDRTSMFLFIISGAAHSPYPFWLSKTVFLKF</sequence>
<keyword evidence="6" id="KW-1185">Reference proteome</keyword>
<dbReference type="Pfam" id="PF00012">
    <property type="entry name" value="HSP70"/>
    <property type="match status" value="2"/>
</dbReference>
<dbReference type="PANTHER" id="PTHR19375">
    <property type="entry name" value="HEAT SHOCK PROTEIN 70KDA"/>
    <property type="match status" value="1"/>
</dbReference>
<proteinExistence type="inferred from homology"/>
<name>A0A507E2R8_9FUNG</name>
<comment type="caution">
    <text evidence="5">The sequence shown here is derived from an EMBL/GenBank/DDBJ whole genome shotgun (WGS) entry which is preliminary data.</text>
</comment>
<evidence type="ECO:0000256" key="3">
    <source>
        <dbReference type="ARBA" id="ARBA00022840"/>
    </source>
</evidence>
<accession>A0A507E2R8</accession>
<keyword evidence="4" id="KW-0732">Signal</keyword>
<protein>
    <submittedName>
        <fullName evidence="5">Uncharacterized protein</fullName>
    </submittedName>
</protein>
<dbReference type="SUPFAM" id="SSF53067">
    <property type="entry name" value="Actin-like ATPase domain"/>
    <property type="match status" value="1"/>
</dbReference>
<feature type="signal peptide" evidence="4">
    <location>
        <begin position="1"/>
        <end position="22"/>
    </location>
</feature>
<evidence type="ECO:0000313" key="5">
    <source>
        <dbReference type="EMBL" id="TPX58134.1"/>
    </source>
</evidence>
<dbReference type="FunFam" id="3.30.420.40:FF:000545">
    <property type="entry name" value="Endoplasmic reticulum chaperone BiP"/>
    <property type="match status" value="1"/>
</dbReference>
<keyword evidence="2" id="KW-0547">Nucleotide-binding</keyword>
<dbReference type="AlphaFoldDB" id="A0A507E2R8"/>